<protein>
    <submittedName>
        <fullName evidence="1">39586_t:CDS:1</fullName>
    </submittedName>
</protein>
<evidence type="ECO:0000313" key="2">
    <source>
        <dbReference type="Proteomes" id="UP000789901"/>
    </source>
</evidence>
<dbReference type="EMBL" id="CAJVQB010009800">
    <property type="protein sequence ID" value="CAG8733765.1"/>
    <property type="molecule type" value="Genomic_DNA"/>
</dbReference>
<comment type="caution">
    <text evidence="1">The sequence shown here is derived from an EMBL/GenBank/DDBJ whole genome shotgun (WGS) entry which is preliminary data.</text>
</comment>
<name>A0ABN7V637_GIGMA</name>
<accession>A0ABN7V637</accession>
<sequence length="158" mass="18360">MSDASNRQQSDVEISSKMVDRCKDKKILPERSGKFVWRAIWRFTIQVKSKYNGSVTETLGRVQFANYINTKLRRFNSLHFCPVHRALVHAKECGEIIVIIVPIWVAAPWWPMVLSIKREESLEAESNPNGLVKKFLEHVDFLVENAISDAYRRRLDKS</sequence>
<organism evidence="1 2">
    <name type="scientific">Gigaspora margarita</name>
    <dbReference type="NCBI Taxonomy" id="4874"/>
    <lineage>
        <taxon>Eukaryota</taxon>
        <taxon>Fungi</taxon>
        <taxon>Fungi incertae sedis</taxon>
        <taxon>Mucoromycota</taxon>
        <taxon>Glomeromycotina</taxon>
        <taxon>Glomeromycetes</taxon>
        <taxon>Diversisporales</taxon>
        <taxon>Gigasporaceae</taxon>
        <taxon>Gigaspora</taxon>
    </lineage>
</organism>
<gene>
    <name evidence="1" type="ORF">GMARGA_LOCUS14650</name>
</gene>
<evidence type="ECO:0000313" key="1">
    <source>
        <dbReference type="EMBL" id="CAG8733765.1"/>
    </source>
</evidence>
<dbReference type="Proteomes" id="UP000789901">
    <property type="component" value="Unassembled WGS sequence"/>
</dbReference>
<reference evidence="1 2" key="1">
    <citation type="submission" date="2021-06" db="EMBL/GenBank/DDBJ databases">
        <authorList>
            <person name="Kallberg Y."/>
            <person name="Tangrot J."/>
            <person name="Rosling A."/>
        </authorList>
    </citation>
    <scope>NUCLEOTIDE SEQUENCE [LARGE SCALE GENOMIC DNA]</scope>
    <source>
        <strain evidence="1 2">120-4 pot B 10/14</strain>
    </source>
</reference>
<proteinExistence type="predicted"/>
<keyword evidence="2" id="KW-1185">Reference proteome</keyword>